<protein>
    <submittedName>
        <fullName evidence="1">Iqgap- protein</fullName>
    </submittedName>
</protein>
<dbReference type="EMBL" id="JAMZIH010003263">
    <property type="protein sequence ID" value="KAJ1676935.1"/>
    <property type="molecule type" value="Genomic_DNA"/>
</dbReference>
<feature type="non-terminal residue" evidence="1">
    <location>
        <position position="1"/>
    </location>
</feature>
<keyword evidence="2" id="KW-1185">Reference proteome</keyword>
<accession>A0ACC1HLQ6</accession>
<sequence>IRPIQRKNLAEIAKMLNQVCMGKHFEDDNMFLQPLNNYVGYTSARFSEYSYAVTDVCDPETYFQIDEFTDLATLQQPRIWMSIGEIQTLHMAIEQNLNYVAPPIPLHLRQKFSSYDNVARNMEKRRTRDLSNEQEGQADRGFRKEDELLMDDEDEDDILNAIPEGTVLVERPDPSNPNNLILVLEDPLRVIMQDLGPAPRVRNDPYSHYELQLDLRDRFADEAITLMSGTASTNALSASASAILTDAATASQKNGLESKLSRHHTASAKEAVHAKAERAAQLHRLFLETKRKWIYILRVQSGTDLLDILAKPVEDSDEAR</sequence>
<organism evidence="1 2">
    <name type="scientific">Spiromyces aspiralis</name>
    <dbReference type="NCBI Taxonomy" id="68401"/>
    <lineage>
        <taxon>Eukaryota</taxon>
        <taxon>Fungi</taxon>
        <taxon>Fungi incertae sedis</taxon>
        <taxon>Zoopagomycota</taxon>
        <taxon>Kickxellomycotina</taxon>
        <taxon>Kickxellomycetes</taxon>
        <taxon>Kickxellales</taxon>
        <taxon>Kickxellaceae</taxon>
        <taxon>Spiromyces</taxon>
    </lineage>
</organism>
<reference evidence="1" key="1">
    <citation type="submission" date="2022-06" db="EMBL/GenBank/DDBJ databases">
        <title>Phylogenomic reconstructions and comparative analyses of Kickxellomycotina fungi.</title>
        <authorList>
            <person name="Reynolds N.K."/>
            <person name="Stajich J.E."/>
            <person name="Barry K."/>
            <person name="Grigoriev I.V."/>
            <person name="Crous P."/>
            <person name="Smith M.E."/>
        </authorList>
    </citation>
    <scope>NUCLEOTIDE SEQUENCE</scope>
    <source>
        <strain evidence="1">RSA 2271</strain>
    </source>
</reference>
<evidence type="ECO:0000313" key="2">
    <source>
        <dbReference type="Proteomes" id="UP001145114"/>
    </source>
</evidence>
<dbReference type="Proteomes" id="UP001145114">
    <property type="component" value="Unassembled WGS sequence"/>
</dbReference>
<name>A0ACC1HLQ6_9FUNG</name>
<feature type="non-terminal residue" evidence="1">
    <location>
        <position position="320"/>
    </location>
</feature>
<proteinExistence type="predicted"/>
<gene>
    <name evidence="1" type="primary">IQG1_3</name>
    <name evidence="1" type="ORF">EV182_007208</name>
</gene>
<comment type="caution">
    <text evidence="1">The sequence shown here is derived from an EMBL/GenBank/DDBJ whole genome shotgun (WGS) entry which is preliminary data.</text>
</comment>
<evidence type="ECO:0000313" key="1">
    <source>
        <dbReference type="EMBL" id="KAJ1676935.1"/>
    </source>
</evidence>